<feature type="coiled-coil region" evidence="1">
    <location>
        <begin position="80"/>
        <end position="110"/>
    </location>
</feature>
<evidence type="ECO:0000256" key="2">
    <source>
        <dbReference type="SAM" id="MobiDB-lite"/>
    </source>
</evidence>
<evidence type="ECO:0000313" key="4">
    <source>
        <dbReference type="Proteomes" id="UP000655225"/>
    </source>
</evidence>
<organism evidence="3 4">
    <name type="scientific">Tetracentron sinense</name>
    <name type="common">Spur-leaf</name>
    <dbReference type="NCBI Taxonomy" id="13715"/>
    <lineage>
        <taxon>Eukaryota</taxon>
        <taxon>Viridiplantae</taxon>
        <taxon>Streptophyta</taxon>
        <taxon>Embryophyta</taxon>
        <taxon>Tracheophyta</taxon>
        <taxon>Spermatophyta</taxon>
        <taxon>Magnoliopsida</taxon>
        <taxon>Trochodendrales</taxon>
        <taxon>Trochodendraceae</taxon>
        <taxon>Tetracentron</taxon>
    </lineage>
</organism>
<dbReference type="EMBL" id="JABCRI010000897">
    <property type="protein sequence ID" value="KAF8365250.1"/>
    <property type="molecule type" value="Genomic_DNA"/>
</dbReference>
<feature type="region of interest" description="Disordered" evidence="2">
    <location>
        <begin position="136"/>
        <end position="158"/>
    </location>
</feature>
<accession>A0A834YAE2</accession>
<dbReference type="Proteomes" id="UP000655225">
    <property type="component" value="Unassembled WGS sequence"/>
</dbReference>
<name>A0A834YAE2_TETSI</name>
<evidence type="ECO:0000313" key="3">
    <source>
        <dbReference type="EMBL" id="KAF8365250.1"/>
    </source>
</evidence>
<protein>
    <submittedName>
        <fullName evidence="3">Uncharacterized protein</fullName>
    </submittedName>
</protein>
<sequence>MGQHSYGQSLEPDKWWVQSLKRVRGPRVKAEFERLAQLEINWLNNSGSNSSKKVSVMDNTGSVAMLIDSTTFEEHFHGLKRSLKKRFNELEEQEKEYESKALESQEMLETREVAILEKEQAFYEVYAETDLIVEEKSSDANDAEDIKEPSKNENMEEQAKDIAEDWKLKLNDLDFDACSGNTLEARAFLQL</sequence>
<evidence type="ECO:0000256" key="1">
    <source>
        <dbReference type="SAM" id="Coils"/>
    </source>
</evidence>
<dbReference type="AlphaFoldDB" id="A0A834YAE2"/>
<gene>
    <name evidence="3" type="ORF">HHK36_032736</name>
</gene>
<reference evidence="3 4" key="1">
    <citation type="submission" date="2020-04" db="EMBL/GenBank/DDBJ databases">
        <title>Plant Genome Project.</title>
        <authorList>
            <person name="Zhang R.-G."/>
        </authorList>
    </citation>
    <scope>NUCLEOTIDE SEQUENCE [LARGE SCALE GENOMIC DNA]</scope>
    <source>
        <strain evidence="3">YNK0</strain>
        <tissue evidence="3">Leaf</tissue>
    </source>
</reference>
<keyword evidence="4" id="KW-1185">Reference proteome</keyword>
<comment type="caution">
    <text evidence="3">The sequence shown here is derived from an EMBL/GenBank/DDBJ whole genome shotgun (WGS) entry which is preliminary data.</text>
</comment>
<dbReference type="OrthoDB" id="1930990at2759"/>
<keyword evidence="1" id="KW-0175">Coiled coil</keyword>
<proteinExistence type="predicted"/>